<sequence length="70" mass="7983">MNPRYIGAELTSIFKNRDYKIYSNIVRAQLQTGAKRALLIIGGAHIGSLTGIFRDDEAFRLVDPKKYLKR</sequence>
<proteinExistence type="predicted"/>
<dbReference type="RefSeq" id="WP_131851788.1">
    <property type="nucleotide sequence ID" value="NZ_SKFH01000011.1"/>
</dbReference>
<gene>
    <name evidence="1" type="ORF">E0486_08770</name>
</gene>
<evidence type="ECO:0000313" key="1">
    <source>
        <dbReference type="EMBL" id="TCZ72174.1"/>
    </source>
</evidence>
<comment type="caution">
    <text evidence="1">The sequence shown here is derived from an EMBL/GenBank/DDBJ whole genome shotgun (WGS) entry which is preliminary data.</text>
</comment>
<organism evidence="1 2">
    <name type="scientific">Flaviaesturariibacter aridisoli</name>
    <dbReference type="NCBI Taxonomy" id="2545761"/>
    <lineage>
        <taxon>Bacteria</taxon>
        <taxon>Pseudomonadati</taxon>
        <taxon>Bacteroidota</taxon>
        <taxon>Chitinophagia</taxon>
        <taxon>Chitinophagales</taxon>
        <taxon>Chitinophagaceae</taxon>
        <taxon>Flaviaestuariibacter</taxon>
    </lineage>
</organism>
<dbReference type="InterPro" id="IPR043749">
    <property type="entry name" value="DUF5694"/>
</dbReference>
<dbReference type="AlphaFoldDB" id="A0A4R4DZM3"/>
<keyword evidence="2" id="KW-1185">Reference proteome</keyword>
<dbReference type="Proteomes" id="UP000295164">
    <property type="component" value="Unassembled WGS sequence"/>
</dbReference>
<accession>A0A4R4DZM3</accession>
<dbReference type="EMBL" id="SKFH01000011">
    <property type="protein sequence ID" value="TCZ72174.1"/>
    <property type="molecule type" value="Genomic_DNA"/>
</dbReference>
<protein>
    <recommendedName>
        <fullName evidence="3">TraB/GumN family protein</fullName>
    </recommendedName>
</protein>
<evidence type="ECO:0008006" key="3">
    <source>
        <dbReference type="Google" id="ProtNLM"/>
    </source>
</evidence>
<dbReference type="OrthoDB" id="7055505at2"/>
<evidence type="ECO:0000313" key="2">
    <source>
        <dbReference type="Proteomes" id="UP000295164"/>
    </source>
</evidence>
<dbReference type="Pfam" id="PF18950">
    <property type="entry name" value="DUF5694"/>
    <property type="match status" value="1"/>
</dbReference>
<reference evidence="1 2" key="1">
    <citation type="submission" date="2019-03" db="EMBL/GenBank/DDBJ databases">
        <authorList>
            <person name="Kim M.K.M."/>
        </authorList>
    </citation>
    <scope>NUCLEOTIDE SEQUENCE [LARGE SCALE GENOMIC DNA]</scope>
    <source>
        <strain evidence="1 2">17J68-15</strain>
    </source>
</reference>
<name>A0A4R4DZM3_9BACT</name>